<dbReference type="Gene3D" id="3.40.50.300">
    <property type="entry name" value="P-loop containing nucleotide triphosphate hydrolases"/>
    <property type="match status" value="1"/>
</dbReference>
<dbReference type="Proteomes" id="UP000199584">
    <property type="component" value="Unassembled WGS sequence"/>
</dbReference>
<dbReference type="SUPFAM" id="SSF52540">
    <property type="entry name" value="P-loop containing nucleoside triphosphate hydrolases"/>
    <property type="match status" value="1"/>
</dbReference>
<dbReference type="CDD" id="cd00009">
    <property type="entry name" value="AAA"/>
    <property type="match status" value="1"/>
</dbReference>
<organism evidence="2 3">
    <name type="scientific">Desulfoscipio geothermicus DSM 3669</name>
    <dbReference type="NCBI Taxonomy" id="1121426"/>
    <lineage>
        <taxon>Bacteria</taxon>
        <taxon>Bacillati</taxon>
        <taxon>Bacillota</taxon>
        <taxon>Clostridia</taxon>
        <taxon>Eubacteriales</taxon>
        <taxon>Desulfallaceae</taxon>
        <taxon>Desulfoscipio</taxon>
    </lineage>
</organism>
<protein>
    <submittedName>
        <fullName evidence="2">MoxR-like ATPase</fullName>
    </submittedName>
</protein>
<reference evidence="3" key="1">
    <citation type="submission" date="2016-10" db="EMBL/GenBank/DDBJ databases">
        <authorList>
            <person name="Varghese N."/>
            <person name="Submissions S."/>
        </authorList>
    </citation>
    <scope>NUCLEOTIDE SEQUENCE [LARGE SCALE GENOMIC DNA]</scope>
    <source>
        <strain evidence="3">DSM 3669</strain>
    </source>
</reference>
<evidence type="ECO:0000259" key="1">
    <source>
        <dbReference type="SMART" id="SM00382"/>
    </source>
</evidence>
<keyword evidence="3" id="KW-1185">Reference proteome</keyword>
<dbReference type="InterPro" id="IPR003593">
    <property type="entry name" value="AAA+_ATPase"/>
</dbReference>
<dbReference type="RefSeq" id="WP_092482343.1">
    <property type="nucleotide sequence ID" value="NZ_FOYM01000006.1"/>
</dbReference>
<name>A0A1I6D6B6_9FIRM</name>
<dbReference type="InterPro" id="IPR027417">
    <property type="entry name" value="P-loop_NTPase"/>
</dbReference>
<dbReference type="OrthoDB" id="9783370at2"/>
<evidence type="ECO:0000313" key="3">
    <source>
        <dbReference type="Proteomes" id="UP000199584"/>
    </source>
</evidence>
<accession>A0A1I6D6B6</accession>
<gene>
    <name evidence="2" type="ORF">SAMN05660706_10629</name>
</gene>
<dbReference type="EMBL" id="FOYM01000006">
    <property type="protein sequence ID" value="SFR00943.1"/>
    <property type="molecule type" value="Genomic_DNA"/>
</dbReference>
<sequence>MEQKKHYRGSAKYIASEELINAVNVAALLKRPLLIKGEPGTGKTMLAQSIAENMQMRLIIWNIKSTTKAQDGLYVYDTVQRLYDSQFGEGDVRDIKQYIKLGKLGEAFVSEEQTVLLIDEIDKADIEFPNDLLWELDQMSFYIPETGETVTARHRPIVVITSNAEKELPDAFLRRCIFHYIAFPDEQMMWEIINVHYPDLDIKLVRSAVRAFYKIRSLPGLQKKPSTSELLDWVQALAAGGVDPDMIEAEMPLPGVLLKKDNDMALLQRRYGGGELPGAGRKNLTGYRRG</sequence>
<dbReference type="GO" id="GO:0016887">
    <property type="term" value="F:ATP hydrolysis activity"/>
    <property type="evidence" value="ECO:0007669"/>
    <property type="project" value="InterPro"/>
</dbReference>
<dbReference type="InterPro" id="IPR050764">
    <property type="entry name" value="CbbQ/NirQ/NorQ/GpvN"/>
</dbReference>
<dbReference type="GO" id="GO:0005524">
    <property type="term" value="F:ATP binding"/>
    <property type="evidence" value="ECO:0007669"/>
    <property type="project" value="InterPro"/>
</dbReference>
<dbReference type="SMART" id="SM00382">
    <property type="entry name" value="AAA"/>
    <property type="match status" value="1"/>
</dbReference>
<dbReference type="AlphaFoldDB" id="A0A1I6D6B6"/>
<proteinExistence type="predicted"/>
<dbReference type="PANTHER" id="PTHR42759">
    <property type="entry name" value="MOXR FAMILY PROTEIN"/>
    <property type="match status" value="1"/>
</dbReference>
<dbReference type="PANTHER" id="PTHR42759:SF1">
    <property type="entry name" value="MAGNESIUM-CHELATASE SUBUNIT CHLD"/>
    <property type="match status" value="1"/>
</dbReference>
<feature type="domain" description="AAA+ ATPase" evidence="1">
    <location>
        <begin position="29"/>
        <end position="187"/>
    </location>
</feature>
<dbReference type="Pfam" id="PF00004">
    <property type="entry name" value="AAA"/>
    <property type="match status" value="1"/>
</dbReference>
<evidence type="ECO:0000313" key="2">
    <source>
        <dbReference type="EMBL" id="SFR00943.1"/>
    </source>
</evidence>
<dbReference type="STRING" id="39060.SAMN05660706_10629"/>
<dbReference type="InterPro" id="IPR003959">
    <property type="entry name" value="ATPase_AAA_core"/>
</dbReference>